<keyword evidence="15" id="KW-1185">Reference proteome</keyword>
<keyword evidence="8" id="KW-0812">Transmembrane</keyword>
<dbReference type="InterPro" id="IPR035370">
    <property type="entry name" value="Nrap_D5"/>
</dbReference>
<dbReference type="Pfam" id="PF17406">
    <property type="entry name" value="Nrap_D5"/>
    <property type="match status" value="1"/>
</dbReference>
<comment type="function">
    <text evidence="6">Part of the small subunit (SSU) processome, first precursor of the small eukaryotic ribosomal subunit. During the assembly of the SSU processome in the nucleolus, many ribosome biogenesis factors, an RNA chaperone and ribosomal proteins associate with the nascent pre-rRNA and work in concert to generate RNA folding, modifications, rearrangements and cleavage as well as targeted degradation of pre-ribosomal RNA by the RNA exosome.</text>
</comment>
<reference evidence="16" key="1">
    <citation type="submission" date="2025-08" db="UniProtKB">
        <authorList>
            <consortium name="RefSeq"/>
        </authorList>
    </citation>
    <scope>IDENTIFICATION</scope>
</reference>
<dbReference type="GO" id="GO:0032545">
    <property type="term" value="C:CURI complex"/>
    <property type="evidence" value="ECO:0007669"/>
    <property type="project" value="TreeGrafter"/>
</dbReference>
<sequence>MTKRRYSATVTTESSKQNLEQVGSTKKICGDKNVIPPTAEEMKEYKEIENLQHSSLFRMQIKELLSEVKVSFAKRMKIEKSVQKLVDVLQNLPKGESYQLNDQEWVQKCGLSVPLVQKPSTVEGTFCFHPPSSVNIIGSFPLDTCLKIGLHVDIAVKIPKKFFDTRDFLNQRYVRKRALYLVALAAHLKNEAFVEELSFTYHHGDPYKPILIAVLQDAKDSCEVHIHPVTTYFKHSRFSHNKSNVRQAWFYSGTDAEVKDDEENLLLPTPHYNMSILKDLLITENQNLLKESLCVDSGQLKDGIILLKVWLQQRNLNTGYGAVSGFIISMYVAYLLKLKRLNKLMSSYQVFRTTLYNLANTDWVKDGISFYNQESQENAPTLDSFIEAFDVTFVDSTGFLNFTAALSSYTYLELQHEASITLEILDSQNRDCFHTIFIQKIPFCMRYDQIFHITDINALKELSTKPKFSQKNLDFGGSCVLAVLPNLMNFIHKILSKRVSHLQMKPTVTSEWSVNEEPPHNSLECLTFGLRSDEEHCYSIMEKGPPADHQDAKEFQELWSGKSELRKFKDGTICEAVIWLTKPTMYKKRTIFYEIISFMLNKYFSIPPKAIEFPATCIESILTLPKEASPEEDYGTGEEASTKVNQACDKLRKIISNIKITVDIKDIQGISPVFRFAEVFPALGCRDSPNCLSQKNRNIPSPDLCPHYCPVVTVLCMVGTRGRDPQDLETLYRLKALYLLELMKSLQKKFKLVISYHKQYLDILVDEIVFRLKLCFNQEIELLKGPHDSVEGEKVHSDESLCLWAETRVMPKLTSVLRGLGQKHQTYGLVVRLAKRWLSAHFLSDDIPAIAIELLVASLFLEPYPFEVPRGSICGFLRFLYLVSTFDWATSPFFVNLNNEYSGAEISQIKADFSVRTSFPPMTICIPLDKEVVSFWTREKPNQMMLNRLILIAKQSLRTLQETLIQPGSDLKKIFRSSVEPFDVVIHLKHDQEASPGQAIDSIGRRNYPAFLSNPSNLPIIDYQPKQLFMKDLRETFGHLALFYSDEYSSSVIGVLWRPNIFKPQGFKVSLVNGQCLLEESSKENQLVPNIEAIIEDMKILGNGIVEHIKVKTTSLLT</sequence>
<dbReference type="RefSeq" id="XP_029633686.1">
    <property type="nucleotide sequence ID" value="XM_029777826.2"/>
</dbReference>
<evidence type="ECO:0000259" key="14">
    <source>
        <dbReference type="Pfam" id="PF17407"/>
    </source>
</evidence>
<dbReference type="GO" id="GO:0006364">
    <property type="term" value="P:rRNA processing"/>
    <property type="evidence" value="ECO:0007669"/>
    <property type="project" value="TreeGrafter"/>
</dbReference>
<keyword evidence="8" id="KW-0472">Membrane</keyword>
<dbReference type="InterPro" id="IPR035371">
    <property type="entry name" value="Nrap_D6"/>
</dbReference>
<dbReference type="GO" id="GO:0034456">
    <property type="term" value="C:UTP-C complex"/>
    <property type="evidence" value="ECO:0007669"/>
    <property type="project" value="TreeGrafter"/>
</dbReference>
<dbReference type="GO" id="GO:0032040">
    <property type="term" value="C:small-subunit processome"/>
    <property type="evidence" value="ECO:0007669"/>
    <property type="project" value="TreeGrafter"/>
</dbReference>
<evidence type="ECO:0000256" key="4">
    <source>
        <dbReference type="ARBA" id="ARBA00022884"/>
    </source>
</evidence>
<feature type="domain" description="Nrap protein" evidence="12">
    <location>
        <begin position="628"/>
        <end position="820"/>
    </location>
</feature>
<dbReference type="Pfam" id="PF03813">
    <property type="entry name" value="Nrap"/>
    <property type="match status" value="1"/>
</dbReference>
<dbReference type="PANTHER" id="PTHR17972:SF0">
    <property type="entry name" value="NUCLEOLAR PROTEIN 6"/>
    <property type="match status" value="1"/>
</dbReference>
<dbReference type="GO" id="GO:0003723">
    <property type="term" value="F:RNA binding"/>
    <property type="evidence" value="ECO:0007669"/>
    <property type="project" value="UniProtKB-KW"/>
</dbReference>
<dbReference type="Pfam" id="PF17403">
    <property type="entry name" value="Nrap_D2"/>
    <property type="match status" value="1"/>
</dbReference>
<dbReference type="InterPro" id="IPR035369">
    <property type="entry name" value="Nrap_D4"/>
</dbReference>
<dbReference type="Gene3D" id="1.10.1410.10">
    <property type="match status" value="2"/>
</dbReference>
<dbReference type="Gene3D" id="3.30.70.3030">
    <property type="match status" value="1"/>
</dbReference>
<evidence type="ECO:0000256" key="2">
    <source>
        <dbReference type="ARBA" id="ARBA00006674"/>
    </source>
</evidence>
<dbReference type="PANTHER" id="PTHR17972">
    <property type="entry name" value="NUCLEOLAR RNA-ASSOCIATED PROTEIN"/>
    <property type="match status" value="1"/>
</dbReference>
<evidence type="ECO:0000259" key="12">
    <source>
        <dbReference type="Pfam" id="PF17405"/>
    </source>
</evidence>
<dbReference type="AlphaFoldDB" id="A0A6P7S6E4"/>
<evidence type="ECO:0000259" key="13">
    <source>
        <dbReference type="Pfam" id="PF17406"/>
    </source>
</evidence>
<dbReference type="InterPro" id="IPR035082">
    <property type="entry name" value="Nrap_D1"/>
</dbReference>
<evidence type="ECO:0000256" key="7">
    <source>
        <dbReference type="RuleBase" id="RU364032"/>
    </source>
</evidence>
<protein>
    <recommendedName>
        <fullName evidence="3 7">Nucleolar protein 6</fullName>
    </recommendedName>
</protein>
<evidence type="ECO:0000256" key="6">
    <source>
        <dbReference type="ARBA" id="ARBA00035000"/>
    </source>
</evidence>
<dbReference type="KEGG" id="osn:115209415"/>
<feature type="domain" description="Nrap protein" evidence="14">
    <location>
        <begin position="980"/>
        <end position="1109"/>
    </location>
</feature>
<evidence type="ECO:0000259" key="9">
    <source>
        <dbReference type="Pfam" id="PF03813"/>
    </source>
</evidence>
<dbReference type="GO" id="GO:0006409">
    <property type="term" value="P:tRNA export from nucleus"/>
    <property type="evidence" value="ECO:0007669"/>
    <property type="project" value="TreeGrafter"/>
</dbReference>
<comment type="subcellular location">
    <subcellularLocation>
        <location evidence="1 7">Nucleus</location>
        <location evidence="1 7">Nucleolus</location>
    </subcellularLocation>
</comment>
<dbReference type="InterPro" id="IPR035368">
    <property type="entry name" value="Nrap_D3"/>
</dbReference>
<comment type="similarity">
    <text evidence="2 7">Belongs to the NRAP family.</text>
</comment>
<dbReference type="Pfam" id="PF17405">
    <property type="entry name" value="Nrap_D4"/>
    <property type="match status" value="1"/>
</dbReference>
<dbReference type="InterPro" id="IPR005554">
    <property type="entry name" value="NOL6/Upt22"/>
</dbReference>
<dbReference type="Pfam" id="PF17407">
    <property type="entry name" value="Nrap_D6"/>
    <property type="match status" value="1"/>
</dbReference>
<feature type="domain" description="Nrap protein" evidence="11">
    <location>
        <begin position="444"/>
        <end position="604"/>
    </location>
</feature>
<feature type="transmembrane region" description="Helical" evidence="8">
    <location>
        <begin position="318"/>
        <end position="336"/>
    </location>
</feature>
<evidence type="ECO:0000256" key="3">
    <source>
        <dbReference type="ARBA" id="ARBA00016437"/>
    </source>
</evidence>
<feature type="domain" description="Nrap protein" evidence="13">
    <location>
        <begin position="824"/>
        <end position="976"/>
    </location>
</feature>
<evidence type="ECO:0000256" key="8">
    <source>
        <dbReference type="SAM" id="Phobius"/>
    </source>
</evidence>
<dbReference type="FunFam" id="1.10.1410.10:FF:000005">
    <property type="entry name" value="Nucleolar protein 6"/>
    <property type="match status" value="1"/>
</dbReference>
<dbReference type="InterPro" id="IPR035367">
    <property type="entry name" value="Nrap_D2"/>
</dbReference>
<name>A0A6P7S6E4_9MOLL</name>
<evidence type="ECO:0000313" key="15">
    <source>
        <dbReference type="Proteomes" id="UP000515154"/>
    </source>
</evidence>
<proteinExistence type="inferred from homology"/>
<dbReference type="Pfam" id="PF17404">
    <property type="entry name" value="Nrap_D3"/>
    <property type="match status" value="1"/>
</dbReference>
<organism evidence="15 16">
    <name type="scientific">Octopus sinensis</name>
    <name type="common">East Asian common octopus</name>
    <dbReference type="NCBI Taxonomy" id="2607531"/>
    <lineage>
        <taxon>Eukaryota</taxon>
        <taxon>Metazoa</taxon>
        <taxon>Spiralia</taxon>
        <taxon>Lophotrochozoa</taxon>
        <taxon>Mollusca</taxon>
        <taxon>Cephalopoda</taxon>
        <taxon>Coleoidea</taxon>
        <taxon>Octopodiformes</taxon>
        <taxon>Octopoda</taxon>
        <taxon>Incirrata</taxon>
        <taxon>Octopodidae</taxon>
        <taxon>Octopus</taxon>
    </lineage>
</organism>
<keyword evidence="5 7" id="KW-0539">Nucleus</keyword>
<keyword evidence="4 7" id="KW-0694">RNA-binding</keyword>
<dbReference type="Proteomes" id="UP000515154">
    <property type="component" value="Linkage group LG3"/>
</dbReference>
<evidence type="ECO:0000256" key="5">
    <source>
        <dbReference type="ARBA" id="ARBA00023242"/>
    </source>
</evidence>
<evidence type="ECO:0000313" key="16">
    <source>
        <dbReference type="RefSeq" id="XP_029633686.1"/>
    </source>
</evidence>
<evidence type="ECO:0000259" key="11">
    <source>
        <dbReference type="Pfam" id="PF17404"/>
    </source>
</evidence>
<gene>
    <name evidence="16" type="primary">LOC115209415</name>
</gene>
<evidence type="ECO:0000259" key="10">
    <source>
        <dbReference type="Pfam" id="PF17403"/>
    </source>
</evidence>
<accession>A0A6P7S6E4</accession>
<keyword evidence="8" id="KW-1133">Transmembrane helix</keyword>
<feature type="domain" description="Nrap protein" evidence="9">
    <location>
        <begin position="152"/>
        <end position="291"/>
    </location>
</feature>
<evidence type="ECO:0000256" key="1">
    <source>
        <dbReference type="ARBA" id="ARBA00004604"/>
    </source>
</evidence>
<feature type="domain" description="Nrap protein" evidence="10">
    <location>
        <begin position="300"/>
        <end position="440"/>
    </location>
</feature>